<feature type="transmembrane region" description="Helical" evidence="5">
    <location>
        <begin position="196"/>
        <end position="217"/>
    </location>
</feature>
<feature type="transmembrane region" description="Helical" evidence="5">
    <location>
        <begin position="367"/>
        <end position="389"/>
    </location>
</feature>
<feature type="transmembrane region" description="Helical" evidence="5">
    <location>
        <begin position="401"/>
        <end position="423"/>
    </location>
</feature>
<keyword evidence="2 5" id="KW-0812">Transmembrane</keyword>
<accession>A0AAI9SUS6</accession>
<evidence type="ECO:0000313" key="8">
    <source>
        <dbReference type="Proteomes" id="UP001202479"/>
    </source>
</evidence>
<name>A0AAI9SUS6_9ASCO</name>
<feature type="transmembrane region" description="Helical" evidence="5">
    <location>
        <begin position="68"/>
        <end position="87"/>
    </location>
</feature>
<organism evidence="7 8">
    <name type="scientific">Candida oxycetoniae</name>
    <dbReference type="NCBI Taxonomy" id="497107"/>
    <lineage>
        <taxon>Eukaryota</taxon>
        <taxon>Fungi</taxon>
        <taxon>Dikarya</taxon>
        <taxon>Ascomycota</taxon>
        <taxon>Saccharomycotina</taxon>
        <taxon>Pichiomycetes</taxon>
        <taxon>Debaryomycetaceae</taxon>
        <taxon>Candida/Lodderomyces clade</taxon>
        <taxon>Candida</taxon>
    </lineage>
</organism>
<dbReference type="EMBL" id="JAHUZD010000126">
    <property type="protein sequence ID" value="KAI3403423.2"/>
    <property type="molecule type" value="Genomic_DNA"/>
</dbReference>
<evidence type="ECO:0000256" key="2">
    <source>
        <dbReference type="ARBA" id="ARBA00022692"/>
    </source>
</evidence>
<evidence type="ECO:0000259" key="6">
    <source>
        <dbReference type="PROSITE" id="PS50850"/>
    </source>
</evidence>
<dbReference type="PANTHER" id="PTHR23502:SF2">
    <property type="entry name" value="TRANSPORTER, PUTATIVE (AFU_ORTHOLOGUE AFUA_2G08910)-RELATED"/>
    <property type="match status" value="1"/>
</dbReference>
<feature type="transmembrane region" description="Helical" evidence="5">
    <location>
        <begin position="435"/>
        <end position="452"/>
    </location>
</feature>
<gene>
    <name evidence="7" type="ORF">KGF56_003707</name>
</gene>
<feature type="transmembrane region" description="Helical" evidence="5">
    <location>
        <begin position="284"/>
        <end position="305"/>
    </location>
</feature>
<dbReference type="RefSeq" id="XP_049179170.1">
    <property type="nucleotide sequence ID" value="XM_049325068.1"/>
</dbReference>
<dbReference type="GeneID" id="73381322"/>
<dbReference type="SUPFAM" id="SSF103473">
    <property type="entry name" value="MFS general substrate transporter"/>
    <property type="match status" value="1"/>
</dbReference>
<comment type="subcellular location">
    <subcellularLocation>
        <location evidence="1">Membrane</location>
        <topology evidence="1">Multi-pass membrane protein</topology>
    </subcellularLocation>
</comment>
<evidence type="ECO:0000256" key="5">
    <source>
        <dbReference type="SAM" id="Phobius"/>
    </source>
</evidence>
<evidence type="ECO:0000256" key="3">
    <source>
        <dbReference type="ARBA" id="ARBA00022989"/>
    </source>
</evidence>
<dbReference type="InterPro" id="IPR036259">
    <property type="entry name" value="MFS_trans_sf"/>
</dbReference>
<feature type="transmembrane region" description="Helical" evidence="5">
    <location>
        <begin position="134"/>
        <end position="152"/>
    </location>
</feature>
<dbReference type="AlphaFoldDB" id="A0AAI9SUS6"/>
<evidence type="ECO:0000313" key="7">
    <source>
        <dbReference type="EMBL" id="KAI3403423.2"/>
    </source>
</evidence>
<reference evidence="7" key="1">
    <citation type="journal article" date="2022" name="DNA Res.">
        <title>Genome analysis of five recently described species of the CUG-Ser clade uncovers Candida theae as a new hybrid lineage with pathogenic potential in the Candida parapsilosis species complex.</title>
        <authorList>
            <person name="Mixao V."/>
            <person name="Del Olmo V."/>
            <person name="Hegedusova E."/>
            <person name="Saus E."/>
            <person name="Pryszcz L."/>
            <person name="Cillingova A."/>
            <person name="Nosek J."/>
            <person name="Gabaldon T."/>
        </authorList>
    </citation>
    <scope>NUCLEOTIDE SEQUENCE</scope>
    <source>
        <strain evidence="7">CBS 10844</strain>
    </source>
</reference>
<feature type="transmembrane region" description="Helical" evidence="5">
    <location>
        <begin position="325"/>
        <end position="346"/>
    </location>
</feature>
<keyword evidence="8" id="KW-1185">Reference proteome</keyword>
<feature type="transmembrane region" description="Helical" evidence="5">
    <location>
        <begin position="464"/>
        <end position="486"/>
    </location>
</feature>
<sequence length="499" mass="55515">MPLDSVGTNDIEKTTISHDECNYANSTRSLSPEHYDYLMQRHGTVDLDPLPSSDPNDPLNWPNWQKNYEILSIAFGTFTSTFMASGMQPSYEAMAEKYGVSISDASYFTSVQICVFGILPLVWIPLMNTYGRKPFLTVGALFCCALNIGGGFCQTYGQQMATRVLNAVFISTVTSAGGSVVGDLAFAHERGKKNGWWSLGFVLGTPGGSFITGFIQYHAGTRWVFWVFAIMNFIQFLLWIVSRETVYSRGCPDTIHINYIGIRKSSARPFSWFMFIRPLKHASSFNITMAVIAASVTFCYGNIVLSVEMPQVMISLFHLNAQQMSLQFISLIIGSVIGEIIAGPLSDWWMKRCTAKRNGRRVIVDRLWLTYDGYLLVIVGLIVWGVYLTKATPNHWSIKPLVGAAITAAGNNKIATVITTFAIDNDPKHAGEVSVYINLVRSLFGFIGPFYFPSMFENLGFAGSAGLMCGLVFLFGGCTTLIVHFCGWRRERQYEKSIK</sequence>
<dbReference type="InterPro" id="IPR011701">
    <property type="entry name" value="MFS"/>
</dbReference>
<evidence type="ECO:0000256" key="4">
    <source>
        <dbReference type="ARBA" id="ARBA00023136"/>
    </source>
</evidence>
<comment type="caution">
    <text evidence="7">The sequence shown here is derived from an EMBL/GenBank/DDBJ whole genome shotgun (WGS) entry which is preliminary data.</text>
</comment>
<feature type="transmembrane region" description="Helical" evidence="5">
    <location>
        <begin position="164"/>
        <end position="184"/>
    </location>
</feature>
<keyword evidence="3 5" id="KW-1133">Transmembrane helix</keyword>
<keyword evidence="4 5" id="KW-0472">Membrane</keyword>
<evidence type="ECO:0000256" key="1">
    <source>
        <dbReference type="ARBA" id="ARBA00004141"/>
    </source>
</evidence>
<protein>
    <recommendedName>
        <fullName evidence="6">Major facilitator superfamily (MFS) profile domain-containing protein</fullName>
    </recommendedName>
</protein>
<dbReference type="GO" id="GO:0022857">
    <property type="term" value="F:transmembrane transporter activity"/>
    <property type="evidence" value="ECO:0007669"/>
    <property type="project" value="InterPro"/>
</dbReference>
<dbReference type="Proteomes" id="UP001202479">
    <property type="component" value="Unassembled WGS sequence"/>
</dbReference>
<dbReference type="Pfam" id="PF07690">
    <property type="entry name" value="MFS_1"/>
    <property type="match status" value="1"/>
</dbReference>
<dbReference type="PROSITE" id="PS50850">
    <property type="entry name" value="MFS"/>
    <property type="match status" value="1"/>
</dbReference>
<feature type="transmembrane region" description="Helical" evidence="5">
    <location>
        <begin position="223"/>
        <end position="241"/>
    </location>
</feature>
<dbReference type="InterPro" id="IPR020846">
    <property type="entry name" value="MFS_dom"/>
</dbReference>
<proteinExistence type="predicted"/>
<feature type="domain" description="Major facilitator superfamily (MFS) profile" evidence="6">
    <location>
        <begin position="69"/>
        <end position="495"/>
    </location>
</feature>
<dbReference type="PANTHER" id="PTHR23502">
    <property type="entry name" value="MAJOR FACILITATOR SUPERFAMILY"/>
    <property type="match status" value="1"/>
</dbReference>
<dbReference type="Gene3D" id="1.20.1250.20">
    <property type="entry name" value="MFS general substrate transporter like domains"/>
    <property type="match status" value="1"/>
</dbReference>
<feature type="transmembrane region" description="Helical" evidence="5">
    <location>
        <begin position="107"/>
        <end position="127"/>
    </location>
</feature>
<dbReference type="GO" id="GO:0005886">
    <property type="term" value="C:plasma membrane"/>
    <property type="evidence" value="ECO:0007669"/>
    <property type="project" value="TreeGrafter"/>
</dbReference>